<sequence>METFRLEPVCNMEVICSLLNECVSKFGFCDTTNRIGHGFSRLYRKKFRRSRTFRVREMRHLLVNLRVNSSKLRLAIRKYEYSLEMYEEFVKFIINQGTFEPADIVWIAYHGSIMESDQEELMALFTDLFFNYQIIKLIHHIRRPQTSSRMIISNS</sequence>
<gene>
    <name evidence="1" type="ORF">RF11_05489</name>
</gene>
<comment type="caution">
    <text evidence="1">The sequence shown here is derived from an EMBL/GenBank/DDBJ whole genome shotgun (WGS) entry which is preliminary data.</text>
</comment>
<evidence type="ECO:0000313" key="1">
    <source>
        <dbReference type="EMBL" id="KII64699.1"/>
    </source>
</evidence>
<dbReference type="EMBL" id="JWZT01004123">
    <property type="protein sequence ID" value="KII64699.1"/>
    <property type="molecule type" value="Genomic_DNA"/>
</dbReference>
<organism evidence="1 2">
    <name type="scientific">Thelohanellus kitauei</name>
    <name type="common">Myxosporean</name>
    <dbReference type="NCBI Taxonomy" id="669202"/>
    <lineage>
        <taxon>Eukaryota</taxon>
        <taxon>Metazoa</taxon>
        <taxon>Cnidaria</taxon>
        <taxon>Myxozoa</taxon>
        <taxon>Myxosporea</taxon>
        <taxon>Bivalvulida</taxon>
        <taxon>Platysporina</taxon>
        <taxon>Myxobolidae</taxon>
        <taxon>Thelohanellus</taxon>
    </lineage>
</organism>
<dbReference type="AlphaFoldDB" id="A0A0C2IHC4"/>
<keyword evidence="2" id="KW-1185">Reference proteome</keyword>
<dbReference type="Proteomes" id="UP000031668">
    <property type="component" value="Unassembled WGS sequence"/>
</dbReference>
<reference evidence="1 2" key="1">
    <citation type="journal article" date="2014" name="Genome Biol. Evol.">
        <title>The genome of the myxosporean Thelohanellus kitauei shows adaptations to nutrient acquisition within its fish host.</title>
        <authorList>
            <person name="Yang Y."/>
            <person name="Xiong J."/>
            <person name="Zhou Z."/>
            <person name="Huo F."/>
            <person name="Miao W."/>
            <person name="Ran C."/>
            <person name="Liu Y."/>
            <person name="Zhang J."/>
            <person name="Feng J."/>
            <person name="Wang M."/>
            <person name="Wang M."/>
            <person name="Wang L."/>
            <person name="Yao B."/>
        </authorList>
    </citation>
    <scope>NUCLEOTIDE SEQUENCE [LARGE SCALE GENOMIC DNA]</scope>
    <source>
        <strain evidence="1">Wuqing</strain>
    </source>
</reference>
<name>A0A0C2IHC4_THEKT</name>
<proteinExistence type="predicted"/>
<protein>
    <submittedName>
        <fullName evidence="1">Uncharacterized protein</fullName>
    </submittedName>
</protein>
<accession>A0A0C2IHC4</accession>
<evidence type="ECO:0000313" key="2">
    <source>
        <dbReference type="Proteomes" id="UP000031668"/>
    </source>
</evidence>